<sequence>MRTLKAANAATAISVFLGKIKVSGYRGWGLSCPGEREL</sequence>
<protein>
    <submittedName>
        <fullName evidence="1">Uncharacterized protein</fullName>
    </submittedName>
</protein>
<organism evidence="1">
    <name type="scientific">Human betaherpesvirus 6</name>
    <dbReference type="NCBI Taxonomy" id="10368"/>
    <lineage>
        <taxon>Viruses</taxon>
        <taxon>Duplodnaviria</taxon>
        <taxon>Heunggongvirae</taxon>
        <taxon>Peploviricota</taxon>
        <taxon>Herviviricetes</taxon>
        <taxon>Herpesvirales</taxon>
        <taxon>Orthoherpesviridae</taxon>
        <taxon>Betaherpesvirinae</taxon>
        <taxon>Roseolovirus</taxon>
    </lineage>
</organism>
<reference evidence="1" key="1">
    <citation type="journal article" date="2018" name="BMC Genomics">
        <title>Comparative genomic, transcriptomic, and proteomic reannotation of human herpesvirus 6.</title>
        <authorList>
            <person name="Greninger A.L."/>
            <person name="Knudsen G.M."/>
            <person name="Roychoudhury P."/>
            <person name="Hanson D.J."/>
            <person name="Sedlak R.H."/>
            <person name="Xie H."/>
            <person name="Guan J."/>
            <person name="Nguyen T."/>
            <person name="Peddu V."/>
            <person name="Boeckh M."/>
            <person name="Huang M.L."/>
            <person name="Cook L."/>
            <person name="Depledge D.P."/>
            <person name="Zerr D.M."/>
            <person name="Koelle D.M."/>
            <person name="Gantt S."/>
            <person name="Yoshikawa T."/>
            <person name="Caserta M."/>
            <person name="Hill J.A."/>
            <person name="Jerome K.R."/>
        </authorList>
    </citation>
    <scope>NUCLEOTIDE SEQUENCE</scope>
    <source>
        <strain evidence="1">HP104A5</strain>
    </source>
</reference>
<accession>A0A5P9S7V5</accession>
<evidence type="ECO:0000313" key="1">
    <source>
        <dbReference type="EMBL" id="QFV49776.1"/>
    </source>
</evidence>
<proteinExistence type="predicted"/>
<name>A0A5P9S7V5_9BETA</name>
<dbReference type="EMBL" id="KY290185">
    <property type="protein sequence ID" value="QFV49776.1"/>
    <property type="molecule type" value="Genomic_DNA"/>
</dbReference>